<organism evidence="1">
    <name type="scientific">marine sediment metagenome</name>
    <dbReference type="NCBI Taxonomy" id="412755"/>
    <lineage>
        <taxon>unclassified sequences</taxon>
        <taxon>metagenomes</taxon>
        <taxon>ecological metagenomes</taxon>
    </lineage>
</organism>
<protein>
    <recommendedName>
        <fullName evidence="2">Methyltransferase domain-containing protein</fullName>
    </recommendedName>
</protein>
<dbReference type="InterPro" id="IPR029063">
    <property type="entry name" value="SAM-dependent_MTases_sf"/>
</dbReference>
<dbReference type="Gene3D" id="3.40.50.150">
    <property type="entry name" value="Vaccinia Virus protein VP39"/>
    <property type="match status" value="1"/>
</dbReference>
<dbReference type="SUPFAM" id="SSF53335">
    <property type="entry name" value="S-adenosyl-L-methionine-dependent methyltransferases"/>
    <property type="match status" value="1"/>
</dbReference>
<dbReference type="EMBL" id="BARU01014917">
    <property type="protein sequence ID" value="GAH38243.1"/>
    <property type="molecule type" value="Genomic_DNA"/>
</dbReference>
<name>X1GYZ9_9ZZZZ</name>
<comment type="caution">
    <text evidence="1">The sequence shown here is derived from an EMBL/GenBank/DDBJ whole genome shotgun (WGS) entry which is preliminary data.</text>
</comment>
<gene>
    <name evidence="1" type="ORF">S03H2_26019</name>
</gene>
<accession>X1GYZ9</accession>
<reference evidence="1" key="1">
    <citation type="journal article" date="2014" name="Front. Microbiol.">
        <title>High frequency of phylogenetically diverse reductive dehalogenase-homologous genes in deep subseafloor sedimentary metagenomes.</title>
        <authorList>
            <person name="Kawai M."/>
            <person name="Futagami T."/>
            <person name="Toyoda A."/>
            <person name="Takaki Y."/>
            <person name="Nishi S."/>
            <person name="Hori S."/>
            <person name="Arai W."/>
            <person name="Tsubouchi T."/>
            <person name="Morono Y."/>
            <person name="Uchiyama I."/>
            <person name="Ito T."/>
            <person name="Fujiyama A."/>
            <person name="Inagaki F."/>
            <person name="Takami H."/>
        </authorList>
    </citation>
    <scope>NUCLEOTIDE SEQUENCE</scope>
    <source>
        <strain evidence="1">Expedition CK06-06</strain>
    </source>
</reference>
<proteinExistence type="predicted"/>
<sequence>MGYAHNANQVTAIDPIAEDILTAKENLSENLNDKVNFIESSIKDFNMSENTEPFDISLFTWSL</sequence>
<evidence type="ECO:0008006" key="2">
    <source>
        <dbReference type="Google" id="ProtNLM"/>
    </source>
</evidence>
<dbReference type="AlphaFoldDB" id="X1GYZ9"/>
<evidence type="ECO:0000313" key="1">
    <source>
        <dbReference type="EMBL" id="GAH38243.1"/>
    </source>
</evidence>